<reference evidence="4" key="1">
    <citation type="journal article" date="2014" name="Int. J. Syst. Evol. Microbiol.">
        <title>Complete genome sequence of Corynebacterium casei LMG S-19264T (=DSM 44701T), isolated from a smear-ripened cheese.</title>
        <authorList>
            <consortium name="US DOE Joint Genome Institute (JGI-PGF)"/>
            <person name="Walter F."/>
            <person name="Albersmeier A."/>
            <person name="Kalinowski J."/>
            <person name="Ruckert C."/>
        </authorList>
    </citation>
    <scope>NUCLEOTIDE SEQUENCE</scope>
    <source>
        <strain evidence="4">CGMCC 1.14984</strain>
    </source>
</reference>
<evidence type="ECO:0000256" key="3">
    <source>
        <dbReference type="RuleBase" id="RU004046"/>
    </source>
</evidence>
<comment type="caution">
    <text evidence="4">The sequence shown here is derived from an EMBL/GenBank/DDBJ whole genome shotgun (WGS) entry which is preliminary data.</text>
</comment>
<evidence type="ECO:0000313" key="6">
    <source>
        <dbReference type="Proteomes" id="UP000621856"/>
    </source>
</evidence>
<gene>
    <name evidence="5" type="ORF">FF098_009055</name>
    <name evidence="4" type="ORF">GCM10011355_18230</name>
</gene>
<dbReference type="AlphaFoldDB" id="A0A8J3EPF5"/>
<dbReference type="GO" id="GO:0006096">
    <property type="term" value="P:glycolytic process"/>
    <property type="evidence" value="ECO:0007669"/>
    <property type="project" value="InterPro"/>
</dbReference>
<dbReference type="RefSeq" id="WP_166426449.1">
    <property type="nucleotide sequence ID" value="NZ_BMGZ01000002.1"/>
</dbReference>
<dbReference type="GO" id="GO:0004340">
    <property type="term" value="F:glucokinase activity"/>
    <property type="evidence" value="ECO:0007669"/>
    <property type="project" value="InterPro"/>
</dbReference>
<proteinExistence type="inferred from homology"/>
<dbReference type="Gene3D" id="3.30.420.40">
    <property type="match status" value="1"/>
</dbReference>
<protein>
    <recommendedName>
        <fullName evidence="8">Glucokinase</fullName>
    </recommendedName>
</protein>
<dbReference type="GO" id="GO:0005524">
    <property type="term" value="F:ATP binding"/>
    <property type="evidence" value="ECO:0007669"/>
    <property type="project" value="InterPro"/>
</dbReference>
<reference evidence="4" key="3">
    <citation type="submission" date="2020-09" db="EMBL/GenBank/DDBJ databases">
        <authorList>
            <person name="Sun Q."/>
            <person name="Zhou Y."/>
        </authorList>
    </citation>
    <scope>NUCLEOTIDE SEQUENCE</scope>
    <source>
        <strain evidence="4">CGMCC 1.14984</strain>
    </source>
</reference>
<name>A0A8J3EPF5_9PROT</name>
<dbReference type="Proteomes" id="UP000818603">
    <property type="component" value="Unassembled WGS sequence"/>
</dbReference>
<dbReference type="InterPro" id="IPR050201">
    <property type="entry name" value="Bacterial_glucokinase"/>
</dbReference>
<dbReference type="CDD" id="cd24008">
    <property type="entry name" value="ASKHA_NBD_GLK"/>
    <property type="match status" value="1"/>
</dbReference>
<dbReference type="EMBL" id="VCJR02000002">
    <property type="protein sequence ID" value="NHK28051.1"/>
    <property type="molecule type" value="Genomic_DNA"/>
</dbReference>
<accession>A0A8J3EPF5</accession>
<dbReference type="GO" id="GO:0005829">
    <property type="term" value="C:cytosol"/>
    <property type="evidence" value="ECO:0007669"/>
    <property type="project" value="TreeGrafter"/>
</dbReference>
<dbReference type="PANTHER" id="PTHR47690">
    <property type="entry name" value="GLUCOKINASE"/>
    <property type="match status" value="1"/>
</dbReference>
<dbReference type="Proteomes" id="UP000621856">
    <property type="component" value="Unassembled WGS sequence"/>
</dbReference>
<dbReference type="InterPro" id="IPR003836">
    <property type="entry name" value="Glucokinase"/>
</dbReference>
<dbReference type="Gene3D" id="3.40.367.20">
    <property type="match status" value="1"/>
</dbReference>
<evidence type="ECO:0000256" key="1">
    <source>
        <dbReference type="ARBA" id="ARBA00022679"/>
    </source>
</evidence>
<dbReference type="InterPro" id="IPR043129">
    <property type="entry name" value="ATPase_NBD"/>
</dbReference>
<dbReference type="GO" id="GO:0005536">
    <property type="term" value="F:D-glucose binding"/>
    <property type="evidence" value="ECO:0007669"/>
    <property type="project" value="InterPro"/>
</dbReference>
<evidence type="ECO:0000313" key="4">
    <source>
        <dbReference type="EMBL" id="GGH97314.1"/>
    </source>
</evidence>
<evidence type="ECO:0008006" key="8">
    <source>
        <dbReference type="Google" id="ProtNLM"/>
    </source>
</evidence>
<evidence type="ECO:0000256" key="2">
    <source>
        <dbReference type="ARBA" id="ARBA00022777"/>
    </source>
</evidence>
<evidence type="ECO:0000313" key="5">
    <source>
        <dbReference type="EMBL" id="NHK28051.1"/>
    </source>
</evidence>
<keyword evidence="1" id="KW-0808">Transferase</keyword>
<reference evidence="5 7" key="2">
    <citation type="submission" date="2020-02" db="EMBL/GenBank/DDBJ databases">
        <title>Genome sequence of Parvularcula flava strain NH6-79.</title>
        <authorList>
            <person name="Abdul Karim M.H."/>
            <person name="Lam M.Q."/>
            <person name="Chen S.J."/>
            <person name="Yahya A."/>
            <person name="Shahir S."/>
            <person name="Shamsir M.S."/>
            <person name="Chong C.S."/>
        </authorList>
    </citation>
    <scope>NUCLEOTIDE SEQUENCE [LARGE SCALE GENOMIC DNA]</scope>
    <source>
        <strain evidence="5 7">NH6-79</strain>
    </source>
</reference>
<dbReference type="Pfam" id="PF02685">
    <property type="entry name" value="Glucokinase"/>
    <property type="match status" value="1"/>
</dbReference>
<keyword evidence="7" id="KW-1185">Reference proteome</keyword>
<evidence type="ECO:0000313" key="7">
    <source>
        <dbReference type="Proteomes" id="UP000818603"/>
    </source>
</evidence>
<dbReference type="PANTHER" id="PTHR47690:SF1">
    <property type="entry name" value="GLUCOKINASE"/>
    <property type="match status" value="1"/>
</dbReference>
<dbReference type="SUPFAM" id="SSF53067">
    <property type="entry name" value="Actin-like ATPase domain"/>
    <property type="match status" value="1"/>
</dbReference>
<sequence>MTNRQQFDALVVEITRGVTRFALGIGMDSAGSKPVLGHYLKIQTSDFDDIVGLLGHYIGQHGGMEAMPPVLALSHAGPQIGEKIIIPGSDLAFTLDEIRQAFPFTRIVNANDCVAMGSALPWLDPKDVVSIAGHEQPAYVHKKGRYGLTVPTYGLGVASVIHTGKTVQVIDSEGGHANFAPCDAWQADFMMHRMAKGERLSFHEVVSYPGLEGVYSYIAEKAGSKTLDLRAQEIMLYARNEADPHCIEAIERFANALGAMAGDVALMLGAIDGMFLVSPFVNEVMDLGDDMADTIRRRFEDKVDFRLYMQRIPLYTITHRRVSMIGVLRIACERIELAE</sequence>
<keyword evidence="2" id="KW-0418">Kinase</keyword>
<organism evidence="4 6">
    <name type="scientific">Aquisalinus luteolus</name>
    <dbReference type="NCBI Taxonomy" id="1566827"/>
    <lineage>
        <taxon>Bacteria</taxon>
        <taxon>Pseudomonadati</taxon>
        <taxon>Pseudomonadota</taxon>
        <taxon>Alphaproteobacteria</taxon>
        <taxon>Parvularculales</taxon>
        <taxon>Parvularculaceae</taxon>
        <taxon>Aquisalinus</taxon>
    </lineage>
</organism>
<comment type="similarity">
    <text evidence="3">Belongs to the bacterial glucokinase family.</text>
</comment>
<dbReference type="EMBL" id="BMGZ01000002">
    <property type="protein sequence ID" value="GGH97314.1"/>
    <property type="molecule type" value="Genomic_DNA"/>
</dbReference>